<dbReference type="PANTHER" id="PTHR46730">
    <property type="entry name" value="POLYCYSTIN-1"/>
    <property type="match status" value="1"/>
</dbReference>
<evidence type="ECO:0000259" key="6">
    <source>
        <dbReference type="Pfam" id="PF02010"/>
    </source>
</evidence>
<keyword evidence="4" id="KW-1133">Transmembrane helix</keyword>
<evidence type="ECO:0000313" key="7">
    <source>
        <dbReference type="EMBL" id="JAT26204.1"/>
    </source>
</evidence>
<evidence type="ECO:0000256" key="2">
    <source>
        <dbReference type="ARBA" id="ARBA00022692"/>
    </source>
</evidence>
<evidence type="ECO:0000256" key="3">
    <source>
        <dbReference type="ARBA" id="ARBA00022737"/>
    </source>
</evidence>
<evidence type="ECO:0000256" key="1">
    <source>
        <dbReference type="ARBA" id="ARBA00004370"/>
    </source>
</evidence>
<proteinExistence type="predicted"/>
<organism evidence="7">
    <name type="scientific">Graphocephala atropunctata</name>
    <dbReference type="NCBI Taxonomy" id="36148"/>
    <lineage>
        <taxon>Eukaryota</taxon>
        <taxon>Metazoa</taxon>
        <taxon>Ecdysozoa</taxon>
        <taxon>Arthropoda</taxon>
        <taxon>Hexapoda</taxon>
        <taxon>Insecta</taxon>
        <taxon>Pterygota</taxon>
        <taxon>Neoptera</taxon>
        <taxon>Paraneoptera</taxon>
        <taxon>Hemiptera</taxon>
        <taxon>Auchenorrhyncha</taxon>
        <taxon>Membracoidea</taxon>
        <taxon>Cicadellidae</taxon>
        <taxon>Cicadellinae</taxon>
        <taxon>Cicadellini</taxon>
        <taxon>Graphocephala</taxon>
    </lineage>
</organism>
<protein>
    <recommendedName>
        <fullName evidence="6">PKD/REJ-like domain-containing protein</fullName>
    </recommendedName>
</protein>
<feature type="non-terminal residue" evidence="7">
    <location>
        <position position="327"/>
    </location>
</feature>
<feature type="domain" description="PKD/REJ-like" evidence="6">
    <location>
        <begin position="107"/>
        <end position="325"/>
    </location>
</feature>
<dbReference type="InterPro" id="IPR002859">
    <property type="entry name" value="PKD/REJ-like"/>
</dbReference>
<dbReference type="PANTHER" id="PTHR46730:SF1">
    <property type="entry name" value="PLAT DOMAIN-CONTAINING PROTEIN"/>
    <property type="match status" value="1"/>
</dbReference>
<sequence length="327" mass="37899">IRFPFKPYIPEVNGRVLTLKNVVLGYLTNFMLTLYSNKRDYYKNNFTVFVSYESSQLKCVPVIRLIHCGPLVGSPVSFYRYNNIEIQSSIKYLADGRYVFGSTYSSECAQSATSTWKIYRIKRQKSSFHIETEDNDLLYHYTAMTSLQYTPFNFEFGMFKVLLEVKNVQIGKSSINYDSCYFKVLSLPLVAVIDGGRERKVYKKHGLWLSASRSYDPNMPANNQSHVYITWTCVNLKDPTGTYELCQPKQLPYDKKYFIPPHLLSYGTSYKFTMEVKTDIYENCIECSEKISPRSAFVQIDVASETEVVPFDMEIECIENCEEKVLP</sequence>
<keyword evidence="5" id="KW-0472">Membrane</keyword>
<name>A0A1B6LRH8_9HEMI</name>
<evidence type="ECO:0000256" key="5">
    <source>
        <dbReference type="ARBA" id="ARBA00023136"/>
    </source>
</evidence>
<comment type="subcellular location">
    <subcellularLocation>
        <location evidence="1">Membrane</location>
    </subcellularLocation>
</comment>
<feature type="non-terminal residue" evidence="7">
    <location>
        <position position="1"/>
    </location>
</feature>
<keyword evidence="2" id="KW-0812">Transmembrane</keyword>
<keyword evidence="3" id="KW-0677">Repeat</keyword>
<gene>
    <name evidence="7" type="ORF">g.22145</name>
</gene>
<dbReference type="EMBL" id="GEBQ01013773">
    <property type="protein sequence ID" value="JAT26204.1"/>
    <property type="molecule type" value="Transcribed_RNA"/>
</dbReference>
<dbReference type="Pfam" id="PF02010">
    <property type="entry name" value="REJ"/>
    <property type="match status" value="1"/>
</dbReference>
<evidence type="ECO:0000256" key="4">
    <source>
        <dbReference type="ARBA" id="ARBA00022989"/>
    </source>
</evidence>
<dbReference type="GO" id="GO:0006816">
    <property type="term" value="P:calcium ion transport"/>
    <property type="evidence" value="ECO:0007669"/>
    <property type="project" value="TreeGrafter"/>
</dbReference>
<accession>A0A1B6LRH8</accession>
<dbReference type="AlphaFoldDB" id="A0A1B6LRH8"/>
<dbReference type="GO" id="GO:0005261">
    <property type="term" value="F:monoatomic cation channel activity"/>
    <property type="evidence" value="ECO:0007669"/>
    <property type="project" value="TreeGrafter"/>
</dbReference>
<dbReference type="GO" id="GO:0005886">
    <property type="term" value="C:plasma membrane"/>
    <property type="evidence" value="ECO:0007669"/>
    <property type="project" value="TreeGrafter"/>
</dbReference>
<reference evidence="7" key="1">
    <citation type="submission" date="2015-11" db="EMBL/GenBank/DDBJ databases">
        <title>De novo transcriptome assembly of four potential Pierce s Disease insect vectors from Arizona vineyards.</title>
        <authorList>
            <person name="Tassone E.E."/>
        </authorList>
    </citation>
    <scope>NUCLEOTIDE SEQUENCE</scope>
</reference>